<gene>
    <name evidence="1" type="ORF">BDV37DRAFT_277448</name>
</gene>
<dbReference type="GeneID" id="43670461"/>
<evidence type="ECO:0000313" key="2">
    <source>
        <dbReference type="Proteomes" id="UP000325579"/>
    </source>
</evidence>
<dbReference type="Gene3D" id="3.40.50.620">
    <property type="entry name" value="HUPs"/>
    <property type="match status" value="1"/>
</dbReference>
<accession>A0A5N7DUT4</accession>
<protein>
    <submittedName>
        <fullName evidence="1">Uncharacterized protein</fullName>
    </submittedName>
</protein>
<evidence type="ECO:0000313" key="1">
    <source>
        <dbReference type="EMBL" id="KAE8409793.1"/>
    </source>
</evidence>
<proteinExistence type="predicted"/>
<dbReference type="EMBL" id="ML736738">
    <property type="protein sequence ID" value="KAE8409793.1"/>
    <property type="molecule type" value="Genomic_DNA"/>
</dbReference>
<name>A0A5N7DUT4_9EURO</name>
<dbReference type="Proteomes" id="UP000325579">
    <property type="component" value="Unassembled WGS sequence"/>
</dbReference>
<dbReference type="RefSeq" id="XP_031947112.1">
    <property type="nucleotide sequence ID" value="XM_032085770.1"/>
</dbReference>
<accession>A0A5N6I9R1</accession>
<keyword evidence="2" id="KW-1185">Reference proteome</keyword>
<sequence length="104" mass="11862">MITRVAMMFDQASSDTANSPRNAVIANEAFYNTIQDVTLPDLDEIKGSTIPGNEHVVFAELTQKYEERFMRSMRYLSLDEVTQVTEYDPSIVEYVEEIVANEFA</sequence>
<organism evidence="1 2">
    <name type="scientific">Aspergillus pseudonomiae</name>
    <dbReference type="NCBI Taxonomy" id="1506151"/>
    <lineage>
        <taxon>Eukaryota</taxon>
        <taxon>Fungi</taxon>
        <taxon>Dikarya</taxon>
        <taxon>Ascomycota</taxon>
        <taxon>Pezizomycotina</taxon>
        <taxon>Eurotiomycetes</taxon>
        <taxon>Eurotiomycetidae</taxon>
        <taxon>Eurotiales</taxon>
        <taxon>Aspergillaceae</taxon>
        <taxon>Aspergillus</taxon>
        <taxon>Aspergillus subgen. Circumdati</taxon>
    </lineage>
</organism>
<dbReference type="InterPro" id="IPR014729">
    <property type="entry name" value="Rossmann-like_a/b/a_fold"/>
</dbReference>
<reference evidence="1 2" key="1">
    <citation type="submission" date="2019-04" db="EMBL/GenBank/DDBJ databases">
        <authorList>
            <consortium name="DOE Joint Genome Institute"/>
            <person name="Mondo S."/>
            <person name="Kjaerbolling I."/>
            <person name="Vesth T."/>
            <person name="Frisvad J.C."/>
            <person name="Nybo J.L."/>
            <person name="Theobald S."/>
            <person name="Kildgaard S."/>
            <person name="Isbrandt T."/>
            <person name="Kuo A."/>
            <person name="Sato A."/>
            <person name="Lyhne E.K."/>
            <person name="Kogle M.E."/>
            <person name="Wiebenga A."/>
            <person name="Kun R.S."/>
            <person name="Lubbers R.J."/>
            <person name="Makela M.R."/>
            <person name="Barry K."/>
            <person name="Chovatia M."/>
            <person name="Clum A."/>
            <person name="Daum C."/>
            <person name="Haridas S."/>
            <person name="He G."/>
            <person name="LaButti K."/>
            <person name="Lipzen A."/>
            <person name="Riley R."/>
            <person name="Salamov A."/>
            <person name="Simmons B.A."/>
            <person name="Magnuson J.K."/>
            <person name="Henrissat B."/>
            <person name="Mortensen U.H."/>
            <person name="Larsen T.O."/>
            <person name="Devries R.P."/>
            <person name="Grigoriev I.V."/>
            <person name="Machida M."/>
            <person name="Baker S.E."/>
            <person name="Andersen M.R."/>
            <person name="Cantor M.N."/>
            <person name="Hua S.X."/>
        </authorList>
    </citation>
    <scope>NUCLEOTIDE SEQUENCE [LARGE SCALE GENOMIC DNA]</scope>
    <source>
        <strain evidence="1 2">CBS 119388</strain>
    </source>
</reference>
<dbReference type="OrthoDB" id="10492930at2759"/>
<dbReference type="AlphaFoldDB" id="A0A5N7DUT4"/>